<feature type="transmembrane region" description="Helical" evidence="12">
    <location>
        <begin position="256"/>
        <end position="275"/>
    </location>
</feature>
<reference evidence="14" key="1">
    <citation type="submission" date="2015-06" db="EMBL/GenBank/DDBJ databases">
        <title>Expansion of signal transduction pathways in fungi by whole-genome duplication.</title>
        <authorList>
            <consortium name="DOE Joint Genome Institute"/>
            <person name="Corrochano L.M."/>
            <person name="Kuo A."/>
            <person name="Marcet-Houben M."/>
            <person name="Polaino S."/>
            <person name="Salamov A."/>
            <person name="Villalobos J.M."/>
            <person name="Alvarez M.I."/>
            <person name="Avalos J."/>
            <person name="Benito E.P."/>
            <person name="Benoit I."/>
            <person name="Burger G."/>
            <person name="Camino L.P."/>
            <person name="Canovas D."/>
            <person name="Cerda-Olmedo E."/>
            <person name="Cheng J.-F."/>
            <person name="Dominguez A."/>
            <person name="Elias M."/>
            <person name="Eslava A.P."/>
            <person name="Glaser F."/>
            <person name="Grimwood J."/>
            <person name="Gutierrez G."/>
            <person name="Heitman J."/>
            <person name="Henrissat B."/>
            <person name="Iturriaga E.A."/>
            <person name="Lang B.F."/>
            <person name="Lavin J.L."/>
            <person name="Lee S."/>
            <person name="Li W."/>
            <person name="Lindquist E."/>
            <person name="Lopez-Garcia S."/>
            <person name="Luque E.M."/>
            <person name="Marcos A.T."/>
            <person name="Martin J."/>
            <person name="McCluskey K."/>
            <person name="Medina H.R."/>
            <person name="Miralles-Duran A."/>
            <person name="Miyazaki A."/>
            <person name="Munoz-Torres E."/>
            <person name="Oguiza J.A."/>
            <person name="Ohm R."/>
            <person name="Olmedo M."/>
            <person name="Orejas M."/>
            <person name="Ortiz-Castellanos L."/>
            <person name="Pisabarro A.G."/>
            <person name="Rodriguez-Romero J."/>
            <person name="Ruiz-Herrera J."/>
            <person name="Ruiz-Vazquez R."/>
            <person name="Sanz C."/>
            <person name="Schackwitz W."/>
            <person name="Schmutz J."/>
            <person name="Shahriari M."/>
            <person name="Shelest E."/>
            <person name="Silva-Franco F."/>
            <person name="Soanes D."/>
            <person name="Syed K."/>
            <person name="Tagua V.G."/>
            <person name="Talbot N.J."/>
            <person name="Thon M."/>
            <person name="De vries R.P."/>
            <person name="Wiebenga A."/>
            <person name="Yadav J.S."/>
            <person name="Braun E.L."/>
            <person name="Baker S."/>
            <person name="Garre V."/>
            <person name="Horwitz B."/>
            <person name="Torres-Martinez S."/>
            <person name="Idnurm A."/>
            <person name="Herrera-Estrella A."/>
            <person name="Gabaldon T."/>
            <person name="Grigoriev I.V."/>
        </authorList>
    </citation>
    <scope>NUCLEOTIDE SEQUENCE [LARGE SCALE GENOMIC DNA]</scope>
    <source>
        <strain evidence="14">NRRL 1555(-)</strain>
    </source>
</reference>
<keyword evidence="7 12" id="KW-1133">Transmembrane helix</keyword>
<dbReference type="PANTHER" id="PTHR11157:SF134">
    <property type="entry name" value="ELONGATION OF FATTY ACIDS PROTEIN 1-RELATED"/>
    <property type="match status" value="1"/>
</dbReference>
<keyword evidence="9 12" id="KW-0472">Membrane</keyword>
<evidence type="ECO:0000313" key="13">
    <source>
        <dbReference type="EMBL" id="OAD77041.1"/>
    </source>
</evidence>
<dbReference type="RefSeq" id="XP_018295081.1">
    <property type="nucleotide sequence ID" value="XM_018437853.1"/>
</dbReference>
<keyword evidence="14" id="KW-1185">Reference proteome</keyword>
<comment type="catalytic activity">
    <reaction evidence="12">
        <text>an acyl-CoA + malonyl-CoA + H(+) = a 3-oxoacyl-CoA + CO2 + CoA</text>
        <dbReference type="Rhea" id="RHEA:50252"/>
        <dbReference type="ChEBI" id="CHEBI:15378"/>
        <dbReference type="ChEBI" id="CHEBI:16526"/>
        <dbReference type="ChEBI" id="CHEBI:57287"/>
        <dbReference type="ChEBI" id="CHEBI:57384"/>
        <dbReference type="ChEBI" id="CHEBI:58342"/>
        <dbReference type="ChEBI" id="CHEBI:90726"/>
    </reaction>
    <physiologicalReaction direction="left-to-right" evidence="12">
        <dbReference type="Rhea" id="RHEA:50253"/>
    </physiologicalReaction>
</comment>
<proteinExistence type="inferred from homology"/>
<comment type="subcellular location">
    <subcellularLocation>
        <location evidence="1">Membrane</location>
        <topology evidence="1">Multi-pass membrane protein</topology>
    </subcellularLocation>
</comment>
<keyword evidence="6 12" id="KW-0276">Fatty acid metabolism</keyword>
<dbReference type="FunCoup" id="A0A167P126">
    <property type="interactions" value="387"/>
</dbReference>
<dbReference type="GO" id="GO:0030148">
    <property type="term" value="P:sphingolipid biosynthetic process"/>
    <property type="evidence" value="ECO:0007669"/>
    <property type="project" value="TreeGrafter"/>
</dbReference>
<name>A0A167P126_PHYB8</name>
<evidence type="ECO:0000256" key="12">
    <source>
        <dbReference type="RuleBase" id="RU361115"/>
    </source>
</evidence>
<evidence type="ECO:0000256" key="1">
    <source>
        <dbReference type="ARBA" id="ARBA00004141"/>
    </source>
</evidence>
<dbReference type="GO" id="GO:0019367">
    <property type="term" value="P:fatty acid elongation, saturated fatty acid"/>
    <property type="evidence" value="ECO:0007669"/>
    <property type="project" value="TreeGrafter"/>
</dbReference>
<keyword evidence="8 12" id="KW-0443">Lipid metabolism</keyword>
<dbReference type="STRING" id="763407.A0A167P126"/>
<dbReference type="GeneID" id="28998759"/>
<evidence type="ECO:0000256" key="9">
    <source>
        <dbReference type="ARBA" id="ARBA00023136"/>
    </source>
</evidence>
<evidence type="ECO:0000256" key="11">
    <source>
        <dbReference type="ARBA" id="ARBA00047375"/>
    </source>
</evidence>
<dbReference type="GO" id="GO:0042761">
    <property type="term" value="P:very long-chain fatty acid biosynthetic process"/>
    <property type="evidence" value="ECO:0007669"/>
    <property type="project" value="TreeGrafter"/>
</dbReference>
<dbReference type="InParanoid" id="A0A167P126"/>
<evidence type="ECO:0000256" key="5">
    <source>
        <dbReference type="ARBA" id="ARBA00022692"/>
    </source>
</evidence>
<dbReference type="Pfam" id="PF01151">
    <property type="entry name" value="ELO"/>
    <property type="match status" value="1"/>
</dbReference>
<dbReference type="Proteomes" id="UP000077315">
    <property type="component" value="Unassembled WGS sequence"/>
</dbReference>
<evidence type="ECO:0000256" key="2">
    <source>
        <dbReference type="ARBA" id="ARBA00007263"/>
    </source>
</evidence>
<dbReference type="GO" id="GO:0005789">
    <property type="term" value="C:endoplasmic reticulum membrane"/>
    <property type="evidence" value="ECO:0007669"/>
    <property type="project" value="TreeGrafter"/>
</dbReference>
<comment type="catalytic activity">
    <reaction evidence="11">
        <text>a very-long-chain acyl-CoA + malonyl-CoA + H(+) = a very-long-chain 3-oxoacyl-CoA + CO2 + CoA</text>
        <dbReference type="Rhea" id="RHEA:32727"/>
        <dbReference type="ChEBI" id="CHEBI:15378"/>
        <dbReference type="ChEBI" id="CHEBI:16526"/>
        <dbReference type="ChEBI" id="CHEBI:57287"/>
        <dbReference type="ChEBI" id="CHEBI:57384"/>
        <dbReference type="ChEBI" id="CHEBI:90725"/>
        <dbReference type="ChEBI" id="CHEBI:90736"/>
        <dbReference type="EC" id="2.3.1.199"/>
    </reaction>
</comment>
<gene>
    <name evidence="13" type="ORF">PHYBLDRAFT_177105</name>
</gene>
<feature type="transmembrane region" description="Helical" evidence="12">
    <location>
        <begin position="178"/>
        <end position="199"/>
    </location>
</feature>
<feature type="transmembrane region" description="Helical" evidence="12">
    <location>
        <begin position="12"/>
        <end position="30"/>
    </location>
</feature>
<feature type="transmembrane region" description="Helical" evidence="12">
    <location>
        <begin position="220"/>
        <end position="244"/>
    </location>
</feature>
<evidence type="ECO:0000256" key="10">
    <source>
        <dbReference type="ARBA" id="ARBA00023160"/>
    </source>
</evidence>
<keyword evidence="4 12" id="KW-0808">Transferase</keyword>
<evidence type="ECO:0000256" key="7">
    <source>
        <dbReference type="ARBA" id="ARBA00022989"/>
    </source>
</evidence>
<dbReference type="InterPro" id="IPR002076">
    <property type="entry name" value="ELO_fam"/>
</dbReference>
<comment type="similarity">
    <text evidence="2 12">Belongs to the ELO family.</text>
</comment>
<keyword evidence="3 12" id="KW-0444">Lipid biosynthesis</keyword>
<dbReference type="GO" id="GO:0009922">
    <property type="term" value="F:fatty acid elongase activity"/>
    <property type="evidence" value="ECO:0007669"/>
    <property type="project" value="UniProtKB-EC"/>
</dbReference>
<feature type="transmembrane region" description="Helical" evidence="12">
    <location>
        <begin position="50"/>
        <end position="68"/>
    </location>
</feature>
<evidence type="ECO:0000313" key="14">
    <source>
        <dbReference type="Proteomes" id="UP000077315"/>
    </source>
</evidence>
<dbReference type="EC" id="2.3.1.-" evidence="12"/>
<organism evidence="13 14">
    <name type="scientific">Phycomyces blakesleeanus (strain ATCC 8743b / DSM 1359 / FGSC 10004 / NBRC 33097 / NRRL 1555)</name>
    <dbReference type="NCBI Taxonomy" id="763407"/>
    <lineage>
        <taxon>Eukaryota</taxon>
        <taxon>Fungi</taxon>
        <taxon>Fungi incertae sedis</taxon>
        <taxon>Mucoromycota</taxon>
        <taxon>Mucoromycotina</taxon>
        <taxon>Mucoromycetes</taxon>
        <taxon>Mucorales</taxon>
        <taxon>Phycomycetaceae</taxon>
        <taxon>Phycomyces</taxon>
    </lineage>
</organism>
<evidence type="ECO:0000256" key="4">
    <source>
        <dbReference type="ARBA" id="ARBA00022679"/>
    </source>
</evidence>
<dbReference type="VEuPathDB" id="FungiDB:PHYBLDRAFT_177105"/>
<keyword evidence="5 12" id="KW-0812">Transmembrane</keyword>
<dbReference type="GO" id="GO:0034625">
    <property type="term" value="P:fatty acid elongation, monounsaturated fatty acid"/>
    <property type="evidence" value="ECO:0007669"/>
    <property type="project" value="TreeGrafter"/>
</dbReference>
<dbReference type="OrthoDB" id="434092at2759"/>
<accession>A0A167P126</accession>
<evidence type="ECO:0000256" key="3">
    <source>
        <dbReference type="ARBA" id="ARBA00022516"/>
    </source>
</evidence>
<sequence length="302" mass="34511">MSVVHFSIDRPFGIYLFKYFDALYTAVLGTPATKFAFVDGVTPLSTLTEVVVSCLTYYGVIFGGRYIMRNSEPLKCKLAFQIHNILITIVSGALLALIVEQVLPKMIRHGFHYTVCNSKAFTTEVEILYYINYLIKYWELLDTVFLVIKKKKLEFLHYFHHSMTMALCYSQLTAKTPVSCVPICLNLCVHVVMYYYYYLTTTGVKIWWKKHLTTMQISQFIIDLLVIGGLAYSHFAYVFFRGILPTSGTCTGTETAAIFGSGLLTAYLLLFVNFYRTTYNAKEKALKEQQAAAERLKTKMLL</sequence>
<keyword evidence="10 12" id="KW-0275">Fatty acid biosynthesis</keyword>
<dbReference type="GO" id="GO:0034626">
    <property type="term" value="P:fatty acid elongation, polyunsaturated fatty acid"/>
    <property type="evidence" value="ECO:0007669"/>
    <property type="project" value="TreeGrafter"/>
</dbReference>
<dbReference type="AlphaFoldDB" id="A0A167P126"/>
<dbReference type="InterPro" id="IPR030457">
    <property type="entry name" value="ELO_CS"/>
</dbReference>
<evidence type="ECO:0000256" key="8">
    <source>
        <dbReference type="ARBA" id="ARBA00023098"/>
    </source>
</evidence>
<protein>
    <recommendedName>
        <fullName evidence="12">Elongation of fatty acids protein</fullName>
        <ecNumber evidence="12">2.3.1.-</ecNumber>
    </recommendedName>
</protein>
<dbReference type="PROSITE" id="PS01188">
    <property type="entry name" value="ELO"/>
    <property type="match status" value="1"/>
</dbReference>
<dbReference type="EMBL" id="KV440975">
    <property type="protein sequence ID" value="OAD77041.1"/>
    <property type="molecule type" value="Genomic_DNA"/>
</dbReference>
<dbReference type="PANTHER" id="PTHR11157">
    <property type="entry name" value="FATTY ACID ACYL TRANSFERASE-RELATED"/>
    <property type="match status" value="1"/>
</dbReference>
<evidence type="ECO:0000256" key="6">
    <source>
        <dbReference type="ARBA" id="ARBA00022832"/>
    </source>
</evidence>
<feature type="transmembrane region" description="Helical" evidence="12">
    <location>
        <begin position="80"/>
        <end position="99"/>
    </location>
</feature>